<evidence type="ECO:0000256" key="6">
    <source>
        <dbReference type="ARBA" id="ARBA00022694"/>
    </source>
</evidence>
<dbReference type="InterPro" id="IPR013848">
    <property type="entry name" value="Methylthiotransferase_N"/>
</dbReference>
<dbReference type="NCBIfam" id="TIGR00089">
    <property type="entry name" value="MiaB/RimO family radical SAM methylthiotransferase"/>
    <property type="match status" value="1"/>
</dbReference>
<dbReference type="InterPro" id="IPR005839">
    <property type="entry name" value="Methylthiotransferase"/>
</dbReference>
<keyword evidence="7 11" id="KW-0479">Metal-binding</keyword>
<dbReference type="Proteomes" id="UP000316217">
    <property type="component" value="Unassembled WGS sequence"/>
</dbReference>
<dbReference type="GO" id="GO:0046872">
    <property type="term" value="F:metal ion binding"/>
    <property type="evidence" value="ECO:0007669"/>
    <property type="project" value="UniProtKB-UniRule"/>
</dbReference>
<name>A0A429GV57_9CREN</name>
<dbReference type="AlphaFoldDB" id="A0A429GV57"/>
<dbReference type="RefSeq" id="WP_125670369.1">
    <property type="nucleotide sequence ID" value="NZ_RCOS01000027.1"/>
</dbReference>
<evidence type="ECO:0000313" key="15">
    <source>
        <dbReference type="EMBL" id="RSN77754.1"/>
    </source>
</evidence>
<comment type="function">
    <text evidence="1 11">Catalyzes the methylthiolation of N6-threonylcarbamoyladenosine (t(6)A), leading to the formation of 2-methylthio-N6-threonylcarbamoyladenosine (ms(2)t(6)A) at position 37 in tRNAs that read codons beginning with adenine.</text>
</comment>
<evidence type="ECO:0000256" key="2">
    <source>
        <dbReference type="ARBA" id="ARBA00008616"/>
    </source>
</evidence>
<dbReference type="SUPFAM" id="SSF102114">
    <property type="entry name" value="Radical SAM enzymes"/>
    <property type="match status" value="1"/>
</dbReference>
<keyword evidence="9 11" id="KW-0411">Iron-sulfur</keyword>
<evidence type="ECO:0000256" key="10">
    <source>
        <dbReference type="ARBA" id="ARBA00051661"/>
    </source>
</evidence>
<dbReference type="InterPro" id="IPR006466">
    <property type="entry name" value="MiaB-like_arc_euk"/>
</dbReference>
<reference evidence="15 17" key="1">
    <citation type="submission" date="2018-10" db="EMBL/GenBank/DDBJ databases">
        <title>Co-occurring genomic capacity for anaerobic methane metabolism and dissimilatory sulfite reduction discovered in the Korarchaeota.</title>
        <authorList>
            <person name="Mckay L.J."/>
            <person name="Dlakic M."/>
            <person name="Fields M.W."/>
            <person name="Delmont T.O."/>
            <person name="Eren A.M."/>
            <person name="Jay Z.J."/>
            <person name="Klingelsmith K.B."/>
            <person name="Rusch D.B."/>
            <person name="Inskeep W.P."/>
        </authorList>
    </citation>
    <scope>NUCLEOTIDE SEQUENCE [LARGE SCALE GENOMIC DNA]</scope>
    <source>
        <strain evidence="15 17">MDKW</strain>
    </source>
</reference>
<gene>
    <name evidence="15" type="ORF">D6D85_01870</name>
    <name evidence="16" type="ORF">EF810_07510</name>
</gene>
<dbReference type="Pfam" id="PF01938">
    <property type="entry name" value="TRAM"/>
    <property type="match status" value="1"/>
</dbReference>
<dbReference type="NCBIfam" id="TIGR01578">
    <property type="entry name" value="MiaB-like-B"/>
    <property type="match status" value="1"/>
</dbReference>
<dbReference type="GO" id="GO:0051539">
    <property type="term" value="F:4 iron, 4 sulfur cluster binding"/>
    <property type="evidence" value="ECO:0007669"/>
    <property type="project" value="UniProtKB-UniRule"/>
</dbReference>
<dbReference type="InterPro" id="IPR006638">
    <property type="entry name" value="Elp3/MiaA/NifB-like_rSAM"/>
</dbReference>
<dbReference type="PROSITE" id="PS51918">
    <property type="entry name" value="RADICAL_SAM"/>
    <property type="match status" value="1"/>
</dbReference>
<dbReference type="InterPro" id="IPR020612">
    <property type="entry name" value="Methylthiotransferase_CS"/>
</dbReference>
<dbReference type="SMART" id="SM00729">
    <property type="entry name" value="Elp3"/>
    <property type="match status" value="1"/>
</dbReference>
<dbReference type="CDD" id="cd01335">
    <property type="entry name" value="Radical_SAM"/>
    <property type="match status" value="1"/>
</dbReference>
<feature type="domain" description="MTTase N-terminal" evidence="13">
    <location>
        <begin position="1"/>
        <end position="108"/>
    </location>
</feature>
<comment type="cofactor">
    <cofactor evidence="11">
        <name>[4Fe-4S] cluster</name>
        <dbReference type="ChEBI" id="CHEBI:49883"/>
    </cofactor>
    <text evidence="11">Binds 1 or 2 [4Fe-4S] cluster. One cluster is coordinated with 3 cysteines and an exchangeable S-adenosyl-L-methionine.</text>
</comment>
<evidence type="ECO:0000256" key="11">
    <source>
        <dbReference type="RuleBase" id="RU368081"/>
    </source>
</evidence>
<dbReference type="EC" id="2.8.4.5" evidence="11"/>
<evidence type="ECO:0000256" key="9">
    <source>
        <dbReference type="ARBA" id="ARBA00023014"/>
    </source>
</evidence>
<dbReference type="Gene3D" id="3.40.50.12160">
    <property type="entry name" value="Methylthiotransferase, N-terminal domain"/>
    <property type="match status" value="1"/>
</dbReference>
<accession>A0A429GV57</accession>
<evidence type="ECO:0000256" key="5">
    <source>
        <dbReference type="ARBA" id="ARBA00022691"/>
    </source>
</evidence>
<evidence type="ECO:0000256" key="3">
    <source>
        <dbReference type="ARBA" id="ARBA00022485"/>
    </source>
</evidence>
<dbReference type="OrthoDB" id="372134at2157"/>
<evidence type="ECO:0000259" key="13">
    <source>
        <dbReference type="PROSITE" id="PS51449"/>
    </source>
</evidence>
<keyword evidence="8 11" id="KW-0408">Iron</keyword>
<dbReference type="PANTHER" id="PTHR11918:SF45">
    <property type="entry name" value="THREONYLCARBAMOYLADENOSINE TRNA METHYLTHIOTRANSFERASE"/>
    <property type="match status" value="1"/>
</dbReference>
<dbReference type="PROSITE" id="PS50926">
    <property type="entry name" value="TRAM"/>
    <property type="match status" value="1"/>
</dbReference>
<protein>
    <recommendedName>
        <fullName evidence="11">tRNA-t(6)A37 methylthiotransferase</fullName>
        <ecNumber evidence="11">2.8.4.5</ecNumber>
    </recommendedName>
</protein>
<dbReference type="PROSITE" id="PS01278">
    <property type="entry name" value="MTTASE_RADICAL"/>
    <property type="match status" value="1"/>
</dbReference>
<dbReference type="PROSITE" id="PS51449">
    <property type="entry name" value="MTTASE_N"/>
    <property type="match status" value="1"/>
</dbReference>
<dbReference type="PANTHER" id="PTHR11918">
    <property type="entry name" value="RADICAL SAM PROTEINS"/>
    <property type="match status" value="1"/>
</dbReference>
<dbReference type="Proteomes" id="UP000277582">
    <property type="component" value="Unassembled WGS sequence"/>
</dbReference>
<dbReference type="InterPro" id="IPR023404">
    <property type="entry name" value="rSAM_horseshoe"/>
</dbReference>
<dbReference type="Pfam" id="PF00919">
    <property type="entry name" value="UPF0004"/>
    <property type="match status" value="1"/>
</dbReference>
<evidence type="ECO:0000313" key="17">
    <source>
        <dbReference type="Proteomes" id="UP000277582"/>
    </source>
</evidence>
<keyword evidence="5 11" id="KW-0949">S-adenosyl-L-methionine</keyword>
<dbReference type="EMBL" id="RXII01000120">
    <property type="protein sequence ID" value="RZN58295.1"/>
    <property type="molecule type" value="Genomic_DNA"/>
</dbReference>
<dbReference type="FunFam" id="3.80.30.20:FF:000002">
    <property type="entry name" value="threonylcarbamoyladenosine tRNA methylthiotransferase isoform X2"/>
    <property type="match status" value="1"/>
</dbReference>
<dbReference type="InterPro" id="IPR002792">
    <property type="entry name" value="TRAM_dom"/>
</dbReference>
<feature type="domain" description="TRAM" evidence="12">
    <location>
        <begin position="354"/>
        <end position="414"/>
    </location>
</feature>
<keyword evidence="3 11" id="KW-0004">4Fe-4S</keyword>
<evidence type="ECO:0000256" key="7">
    <source>
        <dbReference type="ARBA" id="ARBA00022723"/>
    </source>
</evidence>
<dbReference type="InterPro" id="IPR058240">
    <property type="entry name" value="rSAM_sf"/>
</dbReference>
<evidence type="ECO:0000259" key="14">
    <source>
        <dbReference type="PROSITE" id="PS51918"/>
    </source>
</evidence>
<dbReference type="Gene3D" id="3.80.30.20">
    <property type="entry name" value="tm_1862 like domain"/>
    <property type="match status" value="1"/>
</dbReference>
<evidence type="ECO:0000256" key="4">
    <source>
        <dbReference type="ARBA" id="ARBA00022679"/>
    </source>
</evidence>
<dbReference type="SFLD" id="SFLDS00029">
    <property type="entry name" value="Radical_SAM"/>
    <property type="match status" value="1"/>
</dbReference>
<organism evidence="15 17">
    <name type="scientific">Candidatus Methanodesulfokora washburnensis</name>
    <dbReference type="NCBI Taxonomy" id="2478471"/>
    <lineage>
        <taxon>Archaea</taxon>
        <taxon>Thermoproteota</taxon>
        <taxon>Candidatus Korarchaeia</taxon>
        <taxon>Candidatus Korarchaeia incertae sedis</taxon>
        <taxon>Candidatus Methanodesulfokora</taxon>
    </lineage>
</organism>
<comment type="caution">
    <text evidence="15">The sequence shown here is derived from an EMBL/GenBank/DDBJ whole genome shotgun (WGS) entry which is preliminary data.</text>
</comment>
<sequence>MRIYIETHGCTMNISDSEIMAGILRRAGHVIVDNPEDADIIVLNTCNVKLPTEQRMIHRAKELSSKKPLIIAGCMAKTQPEKLIKYATALLGPKSIHLIDKAISGERAEEEANLIKVSMPRVRFSGLTAIVPIAEGCLGNCSYCITRFARGRLFSYPMELIVDAVRNAALDGYKQVFLTAEDTAVYGLDRGTNIAELVKSLEGIRGIFIRLGMANPAFLKVFIDDLLKNMPENIYRFLHVPVQSGSDKVLADMRRGYKSSDFLDIVRKVRMRFGDESTIATDIIVGFPTEDDEDFERTIRLLEETKPEVINISKYGRRPGTDAAKLKDLPADIVTRRSKILTEISYEVKMERNLIHVGKDYPVLITERIGSNLFQGRTEFYRPVIIKGDLKAGDVVLARIDEAKSNYLIAGSYSAAVVG</sequence>
<dbReference type="EMBL" id="RCOS01000027">
    <property type="protein sequence ID" value="RSN77754.1"/>
    <property type="molecule type" value="Genomic_DNA"/>
</dbReference>
<proteinExistence type="inferred from homology"/>
<dbReference type="FunFam" id="3.40.50.12160:FF:000003">
    <property type="entry name" value="CDK5 regulatory subunit-associated protein 1"/>
    <property type="match status" value="1"/>
</dbReference>
<comment type="catalytic activity">
    <reaction evidence="10 11">
        <text>N(6)-L-threonylcarbamoyladenosine(37) in tRNA + (sulfur carrier)-SH + AH2 + 2 S-adenosyl-L-methionine = 2-methylsulfanyl-N(6)-L-threonylcarbamoyladenosine(37) in tRNA + (sulfur carrier)-H + 5'-deoxyadenosine + L-methionine + A + S-adenosyl-L-homocysteine + 2 H(+)</text>
        <dbReference type="Rhea" id="RHEA:37075"/>
        <dbReference type="Rhea" id="RHEA-COMP:10163"/>
        <dbReference type="Rhea" id="RHEA-COMP:11092"/>
        <dbReference type="Rhea" id="RHEA-COMP:14737"/>
        <dbReference type="Rhea" id="RHEA-COMP:14739"/>
        <dbReference type="ChEBI" id="CHEBI:13193"/>
        <dbReference type="ChEBI" id="CHEBI:15378"/>
        <dbReference type="ChEBI" id="CHEBI:17319"/>
        <dbReference type="ChEBI" id="CHEBI:17499"/>
        <dbReference type="ChEBI" id="CHEBI:29917"/>
        <dbReference type="ChEBI" id="CHEBI:57844"/>
        <dbReference type="ChEBI" id="CHEBI:57856"/>
        <dbReference type="ChEBI" id="CHEBI:59789"/>
        <dbReference type="ChEBI" id="CHEBI:64428"/>
        <dbReference type="ChEBI" id="CHEBI:74418"/>
        <dbReference type="ChEBI" id="CHEBI:74420"/>
        <dbReference type="EC" id="2.8.4.5"/>
    </reaction>
</comment>
<evidence type="ECO:0000313" key="16">
    <source>
        <dbReference type="EMBL" id="RZN58295.1"/>
    </source>
</evidence>
<evidence type="ECO:0000313" key="18">
    <source>
        <dbReference type="Proteomes" id="UP000316217"/>
    </source>
</evidence>
<feature type="domain" description="Radical SAM core" evidence="14">
    <location>
        <begin position="123"/>
        <end position="351"/>
    </location>
</feature>
<keyword evidence="17" id="KW-1185">Reference proteome</keyword>
<dbReference type="SFLD" id="SFLDG01082">
    <property type="entry name" value="B12-binding_domain_containing"/>
    <property type="match status" value="1"/>
</dbReference>
<comment type="similarity">
    <text evidence="2 11">Belongs to the methylthiotransferase family. CDKAL1 subfamily.</text>
</comment>
<evidence type="ECO:0000256" key="1">
    <source>
        <dbReference type="ARBA" id="ARBA00002399"/>
    </source>
</evidence>
<dbReference type="GO" id="GO:0035598">
    <property type="term" value="F:tRNA (N(6)-L-threonylcarbamoyladenosine(37)-C(2))-methylthiotransferase activity"/>
    <property type="evidence" value="ECO:0007669"/>
    <property type="project" value="UniProtKB-UniRule"/>
</dbReference>
<evidence type="ECO:0000259" key="12">
    <source>
        <dbReference type="PROSITE" id="PS50926"/>
    </source>
</evidence>
<reference evidence="16 18" key="2">
    <citation type="journal article" date="2019" name="Nat. Microbiol.">
        <title>Wide diversity of methane and short-chain alkane metabolisms in uncultured archaea.</title>
        <authorList>
            <person name="Borrel G."/>
            <person name="Adam P.S."/>
            <person name="McKay L.J."/>
            <person name="Chen L.X."/>
            <person name="Sierra-Garcia I.N."/>
            <person name="Sieber C.M."/>
            <person name="Letourneur Q."/>
            <person name="Ghozlane A."/>
            <person name="Andersen G.L."/>
            <person name="Li W.J."/>
            <person name="Hallam S.J."/>
            <person name="Muyzer G."/>
            <person name="de Oliveira V.M."/>
            <person name="Inskeep W.P."/>
            <person name="Banfield J.F."/>
            <person name="Gribaldo S."/>
        </authorList>
    </citation>
    <scope>NUCLEOTIDE SEQUENCE [LARGE SCALE GENOMIC DNA]</scope>
    <source>
        <strain evidence="16">NM4</strain>
    </source>
</reference>
<dbReference type="InterPro" id="IPR007197">
    <property type="entry name" value="rSAM"/>
</dbReference>
<evidence type="ECO:0000256" key="8">
    <source>
        <dbReference type="ARBA" id="ARBA00023004"/>
    </source>
</evidence>
<keyword evidence="6 11" id="KW-0819">tRNA processing</keyword>
<keyword evidence="4 11" id="KW-0808">Transferase</keyword>
<dbReference type="Pfam" id="PF04055">
    <property type="entry name" value="Radical_SAM"/>
    <property type="match status" value="1"/>
</dbReference>
<dbReference type="InterPro" id="IPR038135">
    <property type="entry name" value="Methylthiotransferase_N_sf"/>
</dbReference>